<proteinExistence type="predicted"/>
<accession>A0A1M5VJ50</accession>
<dbReference type="InterPro" id="IPR011051">
    <property type="entry name" value="RmlC_Cupin_sf"/>
</dbReference>
<dbReference type="Pfam" id="PF07883">
    <property type="entry name" value="Cupin_2"/>
    <property type="match status" value="1"/>
</dbReference>
<keyword evidence="3" id="KW-1185">Reference proteome</keyword>
<reference evidence="2 3" key="1">
    <citation type="submission" date="2016-11" db="EMBL/GenBank/DDBJ databases">
        <authorList>
            <person name="Jaros S."/>
            <person name="Januszkiewicz K."/>
            <person name="Wedrychowicz H."/>
        </authorList>
    </citation>
    <scope>NUCLEOTIDE SEQUENCE [LARGE SCALE GENOMIC DNA]</scope>
    <source>
        <strain evidence="2 3">DSM 9705</strain>
    </source>
</reference>
<dbReference type="OrthoDB" id="9791297at2"/>
<dbReference type="PANTHER" id="PTHR37694">
    <property type="entry name" value="SLR8022 PROTEIN"/>
    <property type="match status" value="1"/>
</dbReference>
<gene>
    <name evidence="2" type="ORF">SAMN02745124_01734</name>
</gene>
<dbReference type="RefSeq" id="WP_073375198.1">
    <property type="nucleotide sequence ID" value="NZ_FQXS01000008.1"/>
</dbReference>
<sequence length="117" mass="12860">MKIINNYEEIQPQSFNGEHVKGVTGRVAIGAADGAPHFCMRIFTIKPDGFTPRHAHDWEHEILFHSGRGQVLQGGTWRDVSAGSIAFIPGNEEHQIRNNSNSELVFACLIPAGAPEL</sequence>
<dbReference type="InterPro" id="IPR014710">
    <property type="entry name" value="RmlC-like_jellyroll"/>
</dbReference>
<dbReference type="AlphaFoldDB" id="A0A1M5VJ50"/>
<dbReference type="SUPFAM" id="SSF51182">
    <property type="entry name" value="RmlC-like cupins"/>
    <property type="match status" value="1"/>
</dbReference>
<evidence type="ECO:0000259" key="1">
    <source>
        <dbReference type="Pfam" id="PF07883"/>
    </source>
</evidence>
<organism evidence="2 3">
    <name type="scientific">Desulfofustis glycolicus DSM 9705</name>
    <dbReference type="NCBI Taxonomy" id="1121409"/>
    <lineage>
        <taxon>Bacteria</taxon>
        <taxon>Pseudomonadati</taxon>
        <taxon>Thermodesulfobacteriota</taxon>
        <taxon>Desulfobulbia</taxon>
        <taxon>Desulfobulbales</taxon>
        <taxon>Desulfocapsaceae</taxon>
        <taxon>Desulfofustis</taxon>
    </lineage>
</organism>
<evidence type="ECO:0000313" key="3">
    <source>
        <dbReference type="Proteomes" id="UP000184139"/>
    </source>
</evidence>
<dbReference type="Proteomes" id="UP000184139">
    <property type="component" value="Unassembled WGS sequence"/>
</dbReference>
<evidence type="ECO:0000313" key="2">
    <source>
        <dbReference type="EMBL" id="SHH75247.1"/>
    </source>
</evidence>
<dbReference type="Gene3D" id="2.60.120.10">
    <property type="entry name" value="Jelly Rolls"/>
    <property type="match status" value="1"/>
</dbReference>
<dbReference type="InterPro" id="IPR013096">
    <property type="entry name" value="Cupin_2"/>
</dbReference>
<feature type="domain" description="Cupin type-2" evidence="1">
    <location>
        <begin position="42"/>
        <end position="108"/>
    </location>
</feature>
<dbReference type="CDD" id="cd02222">
    <property type="entry name" value="cupin_TM1459-like"/>
    <property type="match status" value="1"/>
</dbReference>
<dbReference type="STRING" id="1121409.SAMN02745124_01734"/>
<dbReference type="PANTHER" id="PTHR37694:SF1">
    <property type="entry name" value="SLR8022 PROTEIN"/>
    <property type="match status" value="1"/>
</dbReference>
<dbReference type="EMBL" id="FQXS01000008">
    <property type="protein sequence ID" value="SHH75247.1"/>
    <property type="molecule type" value="Genomic_DNA"/>
</dbReference>
<name>A0A1M5VJ50_9BACT</name>
<protein>
    <submittedName>
        <fullName evidence="2">Cupin domain protein</fullName>
    </submittedName>
</protein>